<evidence type="ECO:0000313" key="3">
    <source>
        <dbReference type="Proteomes" id="UP000636505"/>
    </source>
</evidence>
<dbReference type="InterPro" id="IPR050490">
    <property type="entry name" value="Bact_solute-bd_prot1"/>
</dbReference>
<name>A0A8J7DBE1_9CYAN</name>
<accession>A0A8J7DBE1</accession>
<protein>
    <submittedName>
        <fullName evidence="2">Carbohydrate ABC transporter substrate-binding protein</fullName>
    </submittedName>
</protein>
<sequence length="465" mass="52255">MLKRHVLNLLRSRLIRYALLSSLVSLIALACSQGTISETAVEPDAASREELVILWDKGYVIEEDEAIEAVVRDWQNQSGLAVDLSFYNSGEIAPKTLRASQAGAPPDILFAAKSVYPVTDWQGKLADVSEVVDGMRDLYTADALQAAKIYGSTEPNDYGVPLSQSTTHIFYWKDLLQEAGYTPADIPTDWDGFWNFWKTVQDQLRPQYPDLYSIGLPYSAVATDTYQIFEQVLEAYDVEMLDEQGQLQVDRPEVRQGIVQSLDWYLQFYREGYAPPDAASWSDPENNRHLLNRNLVMTPNPTLSIPAAVRNDQELYTQRLGTIEFPQKPSGNPMPHLVIVRQAIVFEDSPNQAAAKDFLAYLIQPEVLNSFLKTSYGRFMPVTQQFGADEFWSDPQDPHISTVTETLDRGLTRSFYNTLNPAYGVVMEENIWGQVIQEMAANNLSAEAAADQAIDQIQAIFEQAS</sequence>
<evidence type="ECO:0000313" key="2">
    <source>
        <dbReference type="EMBL" id="MBE9076283.1"/>
    </source>
</evidence>
<keyword evidence="3" id="KW-1185">Reference proteome</keyword>
<gene>
    <name evidence="2" type="ORF">IQ241_03055</name>
</gene>
<comment type="caution">
    <text evidence="2">The sequence shown here is derived from an EMBL/GenBank/DDBJ whole genome shotgun (WGS) entry which is preliminary data.</text>
</comment>
<dbReference type="PANTHER" id="PTHR43649">
    <property type="entry name" value="ARABINOSE-BINDING PROTEIN-RELATED"/>
    <property type="match status" value="1"/>
</dbReference>
<feature type="chain" id="PRO_5035189393" evidence="1">
    <location>
        <begin position="31"/>
        <end position="465"/>
    </location>
</feature>
<dbReference type="SUPFAM" id="SSF53850">
    <property type="entry name" value="Periplasmic binding protein-like II"/>
    <property type="match status" value="1"/>
</dbReference>
<dbReference type="Pfam" id="PF13416">
    <property type="entry name" value="SBP_bac_8"/>
    <property type="match status" value="1"/>
</dbReference>
<organism evidence="2 3">
    <name type="scientific">Vasconcelosia minhoensis LEGE 07310</name>
    <dbReference type="NCBI Taxonomy" id="915328"/>
    <lineage>
        <taxon>Bacteria</taxon>
        <taxon>Bacillati</taxon>
        <taxon>Cyanobacteriota</taxon>
        <taxon>Cyanophyceae</taxon>
        <taxon>Nodosilineales</taxon>
        <taxon>Cymatolegaceae</taxon>
        <taxon>Vasconcelosia</taxon>
        <taxon>Vasconcelosia minhoensis</taxon>
    </lineage>
</organism>
<dbReference type="RefSeq" id="WP_193904941.1">
    <property type="nucleotide sequence ID" value="NZ_JADEXG010000004.1"/>
</dbReference>
<dbReference type="Proteomes" id="UP000636505">
    <property type="component" value="Unassembled WGS sequence"/>
</dbReference>
<dbReference type="PROSITE" id="PS51257">
    <property type="entry name" value="PROKAR_LIPOPROTEIN"/>
    <property type="match status" value="1"/>
</dbReference>
<evidence type="ECO:0000256" key="1">
    <source>
        <dbReference type="SAM" id="SignalP"/>
    </source>
</evidence>
<feature type="signal peptide" evidence="1">
    <location>
        <begin position="1"/>
        <end position="30"/>
    </location>
</feature>
<dbReference type="Gene3D" id="3.40.190.10">
    <property type="entry name" value="Periplasmic binding protein-like II"/>
    <property type="match status" value="1"/>
</dbReference>
<proteinExistence type="predicted"/>
<dbReference type="EMBL" id="JADEXG010000004">
    <property type="protein sequence ID" value="MBE9076283.1"/>
    <property type="molecule type" value="Genomic_DNA"/>
</dbReference>
<dbReference type="PANTHER" id="PTHR43649:SF12">
    <property type="entry name" value="DIACETYLCHITOBIOSE BINDING PROTEIN DASA"/>
    <property type="match status" value="1"/>
</dbReference>
<keyword evidence="1" id="KW-0732">Signal</keyword>
<reference evidence="2" key="1">
    <citation type="submission" date="2020-10" db="EMBL/GenBank/DDBJ databases">
        <authorList>
            <person name="Castelo-Branco R."/>
            <person name="Eusebio N."/>
            <person name="Adriana R."/>
            <person name="Vieira A."/>
            <person name="Brugerolle De Fraissinette N."/>
            <person name="Rezende De Castro R."/>
            <person name="Schneider M.P."/>
            <person name="Vasconcelos V."/>
            <person name="Leao P.N."/>
        </authorList>
    </citation>
    <scope>NUCLEOTIDE SEQUENCE</scope>
    <source>
        <strain evidence="2">LEGE 07310</strain>
    </source>
</reference>
<dbReference type="AlphaFoldDB" id="A0A8J7DBE1"/>
<dbReference type="InterPro" id="IPR006059">
    <property type="entry name" value="SBP"/>
</dbReference>